<sequence>MELDTSKESQNGITGHGWSDKQDSLPTGAPRSKRRDSNSSAGPGCTRGRTREIVKENLIIIFMVISLVVGVLVGLLVRRLEGWEYWQKRKIFYLRFPGDLLMNMLKMLILPLIVSSIISSLASLNAKASGRIGVRAVVYYMTTTFAAVVMGIILVLAIRPGSHGNEITRAGQSKEQEPLEALFDLIRNCFPDNLLEAAFKRMTTEHGEFKYNETVWVEYNTTNENTTVSTNATGNWTQVEKTVLSPKVTKDDGMNILGIVVFSIFLGAVLSSMGTAGKPLLDFFETLHVATMKLTMLVIWYSPIGIIFLVSTKLIEMENPSTVFVQLAYYMLTVLAGLAAHGLVVLPLVYFVATRKNPLVFMFGMIKALLTAWGTASSSATLPVTMECLEINNHIDIRVAKFVAPIGATINMDGTALYEAVAAIFIAQVNGISLSIGEVITVSLTATAAAIGAAGIPSAGLVTMTIVLTAVGLPTEDVSLILAIDWFLDRFRTAINVLGDSFGAGIVEHLSKSDLHEIDRQMTSQTHSTETTSVEIASSELNGDVFPYEKKADDSGLDNSAFTDNALRM</sequence>
<keyword evidence="3 8" id="KW-0812">Transmembrane</keyword>
<feature type="transmembrane region" description="Helical" evidence="8">
    <location>
        <begin position="294"/>
        <end position="315"/>
    </location>
</feature>
<evidence type="ECO:0000256" key="3">
    <source>
        <dbReference type="ARBA" id="ARBA00022692"/>
    </source>
</evidence>
<feature type="transmembrane region" description="Helical" evidence="8">
    <location>
        <begin position="359"/>
        <end position="376"/>
    </location>
</feature>
<comment type="subcellular location">
    <subcellularLocation>
        <location evidence="1 8">Membrane</location>
        <topology evidence="1 8">Multi-pass membrane protein</topology>
    </subcellularLocation>
</comment>
<feature type="transmembrane region" description="Helical" evidence="8">
    <location>
        <begin position="57"/>
        <end position="80"/>
    </location>
</feature>
<dbReference type="PROSITE" id="PS00713">
    <property type="entry name" value="NA_DICARBOXYL_SYMP_1"/>
    <property type="match status" value="1"/>
</dbReference>
<feature type="transmembrane region" description="Helical" evidence="8">
    <location>
        <begin position="254"/>
        <end position="273"/>
    </location>
</feature>
<dbReference type="PANTHER" id="PTHR11958:SF63">
    <property type="entry name" value="AMINO ACID TRANSPORTER"/>
    <property type="match status" value="1"/>
</dbReference>
<dbReference type="SUPFAM" id="SSF118215">
    <property type="entry name" value="Proton glutamate symport protein"/>
    <property type="match status" value="1"/>
</dbReference>
<dbReference type="InterPro" id="IPR018107">
    <property type="entry name" value="Na-dicarboxylate_symporter_CS"/>
</dbReference>
<keyword evidence="5 8" id="KW-1133">Transmembrane helix</keyword>
<keyword evidence="6 8" id="KW-0472">Membrane</keyword>
<dbReference type="InterPro" id="IPR050746">
    <property type="entry name" value="DAACS"/>
</dbReference>
<evidence type="ECO:0000256" key="8">
    <source>
        <dbReference type="RuleBase" id="RU361216"/>
    </source>
</evidence>
<accession>A0ABY7FMH1</accession>
<dbReference type="Gene3D" id="1.10.3860.10">
    <property type="entry name" value="Sodium:dicarboxylate symporter"/>
    <property type="match status" value="1"/>
</dbReference>
<evidence type="ECO:0000256" key="5">
    <source>
        <dbReference type="ARBA" id="ARBA00022989"/>
    </source>
</evidence>
<comment type="similarity">
    <text evidence="8">Belongs to the dicarboxylate/amino acid:cation symporter (DAACS) (TC 2.A.23) family.</text>
</comment>
<dbReference type="InterPro" id="IPR001991">
    <property type="entry name" value="Na-dicarboxylate_symporter"/>
</dbReference>
<gene>
    <name evidence="10" type="ORF">MAR_037072</name>
</gene>
<feature type="transmembrane region" description="Helical" evidence="8">
    <location>
        <begin position="100"/>
        <end position="124"/>
    </location>
</feature>
<organism evidence="10 11">
    <name type="scientific">Mya arenaria</name>
    <name type="common">Soft-shell clam</name>
    <dbReference type="NCBI Taxonomy" id="6604"/>
    <lineage>
        <taxon>Eukaryota</taxon>
        <taxon>Metazoa</taxon>
        <taxon>Spiralia</taxon>
        <taxon>Lophotrochozoa</taxon>
        <taxon>Mollusca</taxon>
        <taxon>Bivalvia</taxon>
        <taxon>Autobranchia</taxon>
        <taxon>Heteroconchia</taxon>
        <taxon>Euheterodonta</taxon>
        <taxon>Imparidentia</taxon>
        <taxon>Neoheterodontei</taxon>
        <taxon>Myida</taxon>
        <taxon>Myoidea</taxon>
        <taxon>Myidae</taxon>
        <taxon>Mya</taxon>
    </lineage>
</organism>
<proteinExistence type="inferred from homology"/>
<feature type="transmembrane region" description="Helical" evidence="8">
    <location>
        <begin position="327"/>
        <end position="352"/>
    </location>
</feature>
<dbReference type="PANTHER" id="PTHR11958">
    <property type="entry name" value="SODIUM/DICARBOXYLATE SYMPORTER-RELATED"/>
    <property type="match status" value="1"/>
</dbReference>
<name>A0ABY7FMH1_MYAAR</name>
<dbReference type="InterPro" id="IPR036458">
    <property type="entry name" value="Na:dicarbo_symporter_sf"/>
</dbReference>
<evidence type="ECO:0000256" key="2">
    <source>
        <dbReference type="ARBA" id="ARBA00022448"/>
    </source>
</evidence>
<evidence type="ECO:0000256" key="1">
    <source>
        <dbReference type="ARBA" id="ARBA00004141"/>
    </source>
</evidence>
<dbReference type="Pfam" id="PF00375">
    <property type="entry name" value="SDF"/>
    <property type="match status" value="1"/>
</dbReference>
<evidence type="ECO:0000256" key="7">
    <source>
        <dbReference type="ARBA" id="ARBA00023180"/>
    </source>
</evidence>
<keyword evidence="4 8" id="KW-0769">Symport</keyword>
<keyword evidence="11" id="KW-1185">Reference proteome</keyword>
<evidence type="ECO:0000313" key="10">
    <source>
        <dbReference type="EMBL" id="WAR23403.1"/>
    </source>
</evidence>
<feature type="region of interest" description="Disordered" evidence="9">
    <location>
        <begin position="1"/>
        <end position="47"/>
    </location>
</feature>
<dbReference type="EMBL" id="CP111024">
    <property type="protein sequence ID" value="WAR23403.1"/>
    <property type="molecule type" value="Genomic_DNA"/>
</dbReference>
<feature type="transmembrane region" description="Helical" evidence="8">
    <location>
        <begin position="136"/>
        <end position="158"/>
    </location>
</feature>
<evidence type="ECO:0000256" key="4">
    <source>
        <dbReference type="ARBA" id="ARBA00022847"/>
    </source>
</evidence>
<evidence type="ECO:0000256" key="6">
    <source>
        <dbReference type="ARBA" id="ARBA00023136"/>
    </source>
</evidence>
<dbReference type="Proteomes" id="UP001164746">
    <property type="component" value="Chromosome 13"/>
</dbReference>
<dbReference type="PROSITE" id="PS00714">
    <property type="entry name" value="NA_DICARBOXYL_SYMP_2"/>
    <property type="match status" value="1"/>
</dbReference>
<keyword evidence="2 8" id="KW-0813">Transport</keyword>
<keyword evidence="7" id="KW-0325">Glycoprotein</keyword>
<evidence type="ECO:0000256" key="9">
    <source>
        <dbReference type="SAM" id="MobiDB-lite"/>
    </source>
</evidence>
<evidence type="ECO:0000313" key="11">
    <source>
        <dbReference type="Proteomes" id="UP001164746"/>
    </source>
</evidence>
<dbReference type="PRINTS" id="PR00173">
    <property type="entry name" value="EDTRNSPORT"/>
</dbReference>
<protein>
    <recommendedName>
        <fullName evidence="8">Amino acid transporter</fullName>
    </recommendedName>
</protein>
<reference evidence="10" key="1">
    <citation type="submission" date="2022-11" db="EMBL/GenBank/DDBJ databases">
        <title>Centuries of genome instability and evolution in soft-shell clam transmissible cancer (bioRxiv).</title>
        <authorList>
            <person name="Hart S.F.M."/>
            <person name="Yonemitsu M.A."/>
            <person name="Giersch R.M."/>
            <person name="Beal B.F."/>
            <person name="Arriagada G."/>
            <person name="Davis B.W."/>
            <person name="Ostrander E.A."/>
            <person name="Goff S.P."/>
            <person name="Metzger M.J."/>
        </authorList>
    </citation>
    <scope>NUCLEOTIDE SEQUENCE</scope>
    <source>
        <strain evidence="10">MELC-2E11</strain>
        <tissue evidence="10">Siphon/mantle</tissue>
    </source>
</reference>